<protein>
    <submittedName>
        <fullName evidence="9 10">MFS transporter</fullName>
    </submittedName>
</protein>
<keyword evidence="12" id="KW-1185">Reference proteome</keyword>
<feature type="transmembrane region" description="Helical" evidence="7">
    <location>
        <begin position="385"/>
        <end position="406"/>
    </location>
</feature>
<keyword evidence="3" id="KW-1003">Cell membrane</keyword>
<dbReference type="GO" id="GO:0005886">
    <property type="term" value="C:plasma membrane"/>
    <property type="evidence" value="ECO:0007669"/>
    <property type="project" value="UniProtKB-SubCell"/>
</dbReference>
<evidence type="ECO:0000313" key="12">
    <source>
        <dbReference type="Proteomes" id="UP001446337"/>
    </source>
</evidence>
<feature type="transmembrane region" description="Helical" evidence="7">
    <location>
        <begin position="20"/>
        <end position="43"/>
    </location>
</feature>
<feature type="transmembrane region" description="Helical" evidence="7">
    <location>
        <begin position="345"/>
        <end position="364"/>
    </location>
</feature>
<reference evidence="9 11" key="1">
    <citation type="submission" date="2020-05" db="EMBL/GenBank/DDBJ databases">
        <title>FDA dAtabase for Regulatory Grade micrObial Sequences (FDA-ARGOS): Supporting development and validation of Infectious Disease Dx tests.</title>
        <authorList>
            <person name="Sproer C."/>
            <person name="Gronow S."/>
            <person name="Severitt S."/>
            <person name="Schroder I."/>
            <person name="Tallon L."/>
            <person name="Sadzewicz L."/>
            <person name="Zhao X."/>
            <person name="Vavikolanu K."/>
            <person name="Mehta A."/>
            <person name="Aluvathingal J."/>
            <person name="Nadendla S."/>
            <person name="Myers T."/>
            <person name="Yan Y."/>
            <person name="Sichtig H."/>
        </authorList>
    </citation>
    <scope>NUCLEOTIDE SEQUENCE [LARGE SCALE GENOMIC DNA]</scope>
    <source>
        <strain evidence="9 11">FDAARGOS_787</strain>
    </source>
</reference>
<keyword evidence="6 7" id="KW-0472">Membrane</keyword>
<organism evidence="9 11">
    <name type="scientific">Achromobacter denitrificans</name>
    <name type="common">Alcaligenes denitrificans</name>
    <dbReference type="NCBI Taxonomy" id="32002"/>
    <lineage>
        <taxon>Bacteria</taxon>
        <taxon>Pseudomonadati</taxon>
        <taxon>Pseudomonadota</taxon>
        <taxon>Betaproteobacteria</taxon>
        <taxon>Burkholderiales</taxon>
        <taxon>Alcaligenaceae</taxon>
        <taxon>Achromobacter</taxon>
    </lineage>
</organism>
<feature type="transmembrane region" description="Helical" evidence="7">
    <location>
        <begin position="412"/>
        <end position="433"/>
    </location>
</feature>
<feature type="transmembrane region" description="Helical" evidence="7">
    <location>
        <begin position="320"/>
        <end position="339"/>
    </location>
</feature>
<dbReference type="CDD" id="cd17369">
    <property type="entry name" value="MFS_ShiA_like"/>
    <property type="match status" value="1"/>
</dbReference>
<feature type="transmembrane region" description="Helical" evidence="7">
    <location>
        <begin position="290"/>
        <end position="311"/>
    </location>
</feature>
<evidence type="ECO:0000259" key="8">
    <source>
        <dbReference type="PROSITE" id="PS50850"/>
    </source>
</evidence>
<feature type="transmembrane region" description="Helical" evidence="7">
    <location>
        <begin position="95"/>
        <end position="113"/>
    </location>
</feature>
<accession>A0A3R9G1I7</accession>
<feature type="domain" description="Major facilitator superfamily (MFS) profile" evidence="8">
    <location>
        <begin position="22"/>
        <end position="438"/>
    </location>
</feature>
<dbReference type="PROSITE" id="PS50850">
    <property type="entry name" value="MFS"/>
    <property type="match status" value="1"/>
</dbReference>
<dbReference type="AlphaFoldDB" id="A0A3R9G1I7"/>
<dbReference type="OrthoDB" id="6766492at2"/>
<reference evidence="10 12" key="2">
    <citation type="submission" date="2024-05" db="EMBL/GenBank/DDBJ databases">
        <title>Achromobacter denitrificans. BP1, complete genome.</title>
        <authorList>
            <person name="Zhang B."/>
        </authorList>
    </citation>
    <scope>NUCLEOTIDE SEQUENCE [LARGE SCALE GENOMIC DNA]</scope>
    <source>
        <strain evidence="10 12">BP1</strain>
    </source>
</reference>
<evidence type="ECO:0000256" key="2">
    <source>
        <dbReference type="ARBA" id="ARBA00022448"/>
    </source>
</evidence>
<evidence type="ECO:0000313" key="10">
    <source>
        <dbReference type="EMBL" id="XAN15214.1"/>
    </source>
</evidence>
<evidence type="ECO:0000256" key="5">
    <source>
        <dbReference type="ARBA" id="ARBA00022989"/>
    </source>
</evidence>
<feature type="transmembrane region" description="Helical" evidence="7">
    <location>
        <begin position="159"/>
        <end position="182"/>
    </location>
</feature>
<evidence type="ECO:0000313" key="11">
    <source>
        <dbReference type="Proteomes" id="UP000509782"/>
    </source>
</evidence>
<keyword evidence="5 7" id="KW-1133">Transmembrane helix</keyword>
<dbReference type="EMBL" id="CP154792">
    <property type="protein sequence ID" value="XAN15214.1"/>
    <property type="molecule type" value="Genomic_DNA"/>
</dbReference>
<gene>
    <name evidence="10" type="ORF">AAIK43_28095</name>
    <name evidence="9" type="ORF">FOC81_27145</name>
</gene>
<feature type="transmembrane region" description="Helical" evidence="7">
    <location>
        <begin position="254"/>
        <end position="278"/>
    </location>
</feature>
<evidence type="ECO:0000313" key="9">
    <source>
        <dbReference type="EMBL" id="QKQ50186.1"/>
    </source>
</evidence>
<name>A0A3R9G1I7_ACHDE</name>
<dbReference type="InterPro" id="IPR005828">
    <property type="entry name" value="MFS_sugar_transport-like"/>
</dbReference>
<dbReference type="EMBL" id="CP054569">
    <property type="protein sequence ID" value="QKQ50186.1"/>
    <property type="molecule type" value="Genomic_DNA"/>
</dbReference>
<dbReference type="InterPro" id="IPR036259">
    <property type="entry name" value="MFS_trans_sf"/>
</dbReference>
<keyword evidence="2" id="KW-0813">Transport</keyword>
<dbReference type="Pfam" id="PF00083">
    <property type="entry name" value="Sugar_tr"/>
    <property type="match status" value="1"/>
</dbReference>
<sequence length="443" mass="46889">MEAIQAAEPISGTSKKPNLFRVAVATVVGTAVEAFDFLAYGTAAALVFNKLFFPQFDPVTGTLAAFGAFASGMLARPIGGLIFGHFGDRIGRKSMLTLSLLLMGICTVLIGLLPTYEQIGISAAVLLVVLRIGQGLSFGGEMGGAMLMAVEHAPPKWKALFGSLPLVGAPLGILLSVGSFALVTRLPEEDFLSWGWRLPFLGSAVLIVVGLFIRHGIDESPEFEKVKREKAQARQSLDDKLPLRELLRAHGKSLLLCIGCKIAEVTLIYTFLVFSVSYAVSRLGFARADALHALLYGAGVLVFTIPLFGLLGDRIGARRVCGWGGMLLGVMGIPIFLAVGSGSLAAYSIAVFIAMAFNYAIMIAPQSRLYSVQFPPELRYSGLSIGVQFSAAIGGGLAPLISATLVQKFDSILPVGIYLAFLGVVAGASAFLMKPTPQDMRPG</sequence>
<comment type="subcellular location">
    <subcellularLocation>
        <location evidence="1">Cell membrane</location>
        <topology evidence="1">Multi-pass membrane protein</topology>
    </subcellularLocation>
</comment>
<keyword evidence="4 7" id="KW-0812">Transmembrane</keyword>
<evidence type="ECO:0000256" key="3">
    <source>
        <dbReference type="ARBA" id="ARBA00022475"/>
    </source>
</evidence>
<evidence type="ECO:0000256" key="1">
    <source>
        <dbReference type="ARBA" id="ARBA00004651"/>
    </source>
</evidence>
<dbReference type="InterPro" id="IPR020846">
    <property type="entry name" value="MFS_dom"/>
</dbReference>
<dbReference type="PANTHER" id="PTHR43045">
    <property type="entry name" value="SHIKIMATE TRANSPORTER"/>
    <property type="match status" value="1"/>
</dbReference>
<evidence type="ECO:0000256" key="4">
    <source>
        <dbReference type="ARBA" id="ARBA00022692"/>
    </source>
</evidence>
<dbReference type="SUPFAM" id="SSF103473">
    <property type="entry name" value="MFS general substrate transporter"/>
    <property type="match status" value="1"/>
</dbReference>
<dbReference type="PANTHER" id="PTHR43045:SF1">
    <property type="entry name" value="SHIKIMATE TRANSPORTER"/>
    <property type="match status" value="1"/>
</dbReference>
<proteinExistence type="predicted"/>
<dbReference type="GO" id="GO:0022857">
    <property type="term" value="F:transmembrane transporter activity"/>
    <property type="evidence" value="ECO:0007669"/>
    <property type="project" value="InterPro"/>
</dbReference>
<feature type="transmembrane region" description="Helical" evidence="7">
    <location>
        <begin position="194"/>
        <end position="213"/>
    </location>
</feature>
<evidence type="ECO:0000256" key="6">
    <source>
        <dbReference type="ARBA" id="ARBA00023136"/>
    </source>
</evidence>
<feature type="transmembrane region" description="Helical" evidence="7">
    <location>
        <begin position="119"/>
        <end position="138"/>
    </location>
</feature>
<dbReference type="Proteomes" id="UP001446337">
    <property type="component" value="Chromosome"/>
</dbReference>
<dbReference type="Proteomes" id="UP000509782">
    <property type="component" value="Chromosome"/>
</dbReference>
<evidence type="ECO:0000256" key="7">
    <source>
        <dbReference type="SAM" id="Phobius"/>
    </source>
</evidence>
<dbReference type="RefSeq" id="WP_123786347.1">
    <property type="nucleotide sequence ID" value="NZ_CP036344.1"/>
</dbReference>
<feature type="transmembrane region" description="Helical" evidence="7">
    <location>
        <begin position="63"/>
        <end position="83"/>
    </location>
</feature>
<dbReference type="Gene3D" id="1.20.1250.20">
    <property type="entry name" value="MFS general substrate transporter like domains"/>
    <property type="match status" value="2"/>
</dbReference>